<keyword evidence="3" id="KW-0328">Glycosyltransferase</keyword>
<dbReference type="PROSITE" id="PS52029">
    <property type="entry name" value="LD_TPASE"/>
    <property type="match status" value="1"/>
</dbReference>
<gene>
    <name evidence="12" type="ORF">AT727_14940</name>
    <name evidence="11" type="ORF">DPCES_0235</name>
</gene>
<proteinExistence type="inferred from homology"/>
<dbReference type="GO" id="GO:0008360">
    <property type="term" value="P:regulation of cell shape"/>
    <property type="evidence" value="ECO:0007669"/>
    <property type="project" value="UniProtKB-UniRule"/>
</dbReference>
<dbReference type="EMBL" id="LK996017">
    <property type="protein sequence ID" value="CDX00122.1"/>
    <property type="molecule type" value="Genomic_DNA"/>
</dbReference>
<accession>A0A098AVK2</accession>
<evidence type="ECO:0000256" key="6">
    <source>
        <dbReference type="ARBA" id="ARBA00022960"/>
    </source>
</evidence>
<dbReference type="EC" id="2.-.-.-" evidence="11"/>
<evidence type="ECO:0000256" key="5">
    <source>
        <dbReference type="ARBA" id="ARBA00022801"/>
    </source>
</evidence>
<keyword evidence="6 9" id="KW-0133">Cell shape</keyword>
<feature type="active site" description="Nucleophile" evidence="9">
    <location>
        <position position="90"/>
    </location>
</feature>
<dbReference type="Proteomes" id="UP000054623">
    <property type="component" value="Unassembled WGS sequence"/>
</dbReference>
<dbReference type="GO" id="GO:0016757">
    <property type="term" value="F:glycosyltransferase activity"/>
    <property type="evidence" value="ECO:0007669"/>
    <property type="project" value="UniProtKB-KW"/>
</dbReference>
<dbReference type="UniPathway" id="UPA00219"/>
<feature type="active site" description="Proton donor/acceptor" evidence="9">
    <location>
        <position position="74"/>
    </location>
</feature>
<dbReference type="GO" id="GO:0071555">
    <property type="term" value="P:cell wall organization"/>
    <property type="evidence" value="ECO:0007669"/>
    <property type="project" value="UniProtKB-UniRule"/>
</dbReference>
<reference evidence="11" key="1">
    <citation type="submission" date="2014-07" db="EMBL/GenBank/DDBJ databases">
        <authorList>
            <person name="Hornung V.Bastian."/>
        </authorList>
    </citation>
    <scope>NUCLEOTIDE SEQUENCE</scope>
    <source>
        <strain evidence="11">PCE-S</strain>
    </source>
</reference>
<dbReference type="SUPFAM" id="SSF141523">
    <property type="entry name" value="L,D-transpeptidase catalytic domain-like"/>
    <property type="match status" value="1"/>
</dbReference>
<dbReference type="PATRIC" id="fig|49338.4.peg.252"/>
<comment type="pathway">
    <text evidence="1 9">Cell wall biogenesis; peptidoglycan biosynthesis.</text>
</comment>
<feature type="domain" description="L,D-TPase catalytic" evidence="10">
    <location>
        <begin position="7"/>
        <end position="114"/>
    </location>
</feature>
<evidence type="ECO:0000313" key="12">
    <source>
        <dbReference type="EMBL" id="KTE93304.1"/>
    </source>
</evidence>
<dbReference type="InterPro" id="IPR038063">
    <property type="entry name" value="Transpep_catalytic_dom"/>
</dbReference>
<dbReference type="OMA" id="FGAYWLS"/>
<dbReference type="OrthoDB" id="9787225at2"/>
<sequence>MNPLPQRRIIIRRSSRQIELYDGNQLLACYPCAVGKSSTPTPLGNYAVATKVMNPGGAFGTRWLGLSLPDYGIHGTNKPASIGTQASLGCIRMHNHHVEALYDQVGAGTPVIITE</sequence>
<dbReference type="PANTHER" id="PTHR30582">
    <property type="entry name" value="L,D-TRANSPEPTIDASE"/>
    <property type="match status" value="1"/>
</dbReference>
<organism evidence="11">
    <name type="scientific">Desulfitobacterium hafniense</name>
    <name type="common">Desulfitobacterium frappieri</name>
    <dbReference type="NCBI Taxonomy" id="49338"/>
    <lineage>
        <taxon>Bacteria</taxon>
        <taxon>Bacillati</taxon>
        <taxon>Bacillota</taxon>
        <taxon>Clostridia</taxon>
        <taxon>Eubacteriales</taxon>
        <taxon>Desulfitobacteriaceae</taxon>
        <taxon>Desulfitobacterium</taxon>
    </lineage>
</organism>
<dbReference type="PANTHER" id="PTHR30582:SF24">
    <property type="entry name" value="L,D-TRANSPEPTIDASE ERFK_SRFK-RELATED"/>
    <property type="match status" value="1"/>
</dbReference>
<evidence type="ECO:0000256" key="3">
    <source>
        <dbReference type="ARBA" id="ARBA00022676"/>
    </source>
</evidence>
<keyword evidence="7 9" id="KW-0573">Peptidoglycan synthesis</keyword>
<dbReference type="Pfam" id="PF03734">
    <property type="entry name" value="YkuD"/>
    <property type="match status" value="1"/>
</dbReference>
<evidence type="ECO:0000256" key="4">
    <source>
        <dbReference type="ARBA" id="ARBA00022679"/>
    </source>
</evidence>
<evidence type="ECO:0000256" key="2">
    <source>
        <dbReference type="ARBA" id="ARBA00005992"/>
    </source>
</evidence>
<evidence type="ECO:0000313" key="11">
    <source>
        <dbReference type="EMBL" id="CDX00122.1"/>
    </source>
</evidence>
<evidence type="ECO:0000259" key="10">
    <source>
        <dbReference type="PROSITE" id="PS52029"/>
    </source>
</evidence>
<dbReference type="CDD" id="cd16913">
    <property type="entry name" value="YkuD_like"/>
    <property type="match status" value="1"/>
</dbReference>
<evidence type="ECO:0000256" key="1">
    <source>
        <dbReference type="ARBA" id="ARBA00004752"/>
    </source>
</evidence>
<comment type="similarity">
    <text evidence="2">Belongs to the YkuD family.</text>
</comment>
<evidence type="ECO:0000256" key="7">
    <source>
        <dbReference type="ARBA" id="ARBA00022984"/>
    </source>
</evidence>
<name>A0A098AVK2_DESHA</name>
<dbReference type="GO" id="GO:0005576">
    <property type="term" value="C:extracellular region"/>
    <property type="evidence" value="ECO:0007669"/>
    <property type="project" value="TreeGrafter"/>
</dbReference>
<evidence type="ECO:0000313" key="13">
    <source>
        <dbReference type="Proteomes" id="UP000054623"/>
    </source>
</evidence>
<keyword evidence="4 11" id="KW-0808">Transferase</keyword>
<keyword evidence="5" id="KW-0378">Hydrolase</keyword>
<dbReference type="GO" id="GO:0018104">
    <property type="term" value="P:peptidoglycan-protein cross-linking"/>
    <property type="evidence" value="ECO:0007669"/>
    <property type="project" value="TreeGrafter"/>
</dbReference>
<dbReference type="InterPro" id="IPR050979">
    <property type="entry name" value="LD-transpeptidase"/>
</dbReference>
<dbReference type="AlphaFoldDB" id="A0A098AVK2"/>
<dbReference type="GO" id="GO:0071972">
    <property type="term" value="F:peptidoglycan L,D-transpeptidase activity"/>
    <property type="evidence" value="ECO:0007669"/>
    <property type="project" value="TreeGrafter"/>
</dbReference>
<dbReference type="MEROPS" id="C82.003"/>
<evidence type="ECO:0000256" key="8">
    <source>
        <dbReference type="ARBA" id="ARBA00023316"/>
    </source>
</evidence>
<keyword evidence="8 9" id="KW-0961">Cell wall biogenesis/degradation</keyword>
<reference evidence="12 13" key="2">
    <citation type="submission" date="2015-12" db="EMBL/GenBank/DDBJ databases">
        <title>Draft Genome Sequence of Desulfitobacterium hafniense Strain DH, a Sulfate-reducing Bacterium Isolated from Paddy Soils.</title>
        <authorList>
            <person name="Bao P."/>
            <person name="Zhang X."/>
            <person name="Li G."/>
        </authorList>
    </citation>
    <scope>NUCLEOTIDE SEQUENCE [LARGE SCALE GENOMIC DNA]</scope>
    <source>
        <strain evidence="12 13">DH</strain>
    </source>
</reference>
<dbReference type="InterPro" id="IPR005490">
    <property type="entry name" value="LD_TPept_cat_dom"/>
</dbReference>
<protein>
    <submittedName>
        <fullName evidence="11">L,D-transpeptidase catalytic domain</fullName>
        <ecNumber evidence="11">2.-.-.-</ecNumber>
    </submittedName>
</protein>
<dbReference type="RefSeq" id="WP_011458915.1">
    <property type="nucleotide sequence ID" value="NZ_CABKQQ010000054.1"/>
</dbReference>
<evidence type="ECO:0000256" key="9">
    <source>
        <dbReference type="PROSITE-ProRule" id="PRU01373"/>
    </source>
</evidence>
<dbReference type="Gene3D" id="2.40.440.10">
    <property type="entry name" value="L,D-transpeptidase catalytic domain-like"/>
    <property type="match status" value="1"/>
</dbReference>
<dbReference type="EMBL" id="LOCK01000002">
    <property type="protein sequence ID" value="KTE93304.1"/>
    <property type="molecule type" value="Genomic_DNA"/>
</dbReference>